<gene>
    <name evidence="3" type="primary">gpgP</name>
    <name evidence="3" type="ORF">AOLFYP35_01589</name>
</gene>
<feature type="binding site" evidence="2">
    <location>
        <begin position="126"/>
        <end position="129"/>
    </location>
    <ligand>
        <name>substrate</name>
    </ligand>
</feature>
<organism evidence="3">
    <name type="scientific">Schaalia odontolytica</name>
    <dbReference type="NCBI Taxonomy" id="1660"/>
    <lineage>
        <taxon>Bacteria</taxon>
        <taxon>Bacillati</taxon>
        <taxon>Actinomycetota</taxon>
        <taxon>Actinomycetes</taxon>
        <taxon>Actinomycetales</taxon>
        <taxon>Actinomycetaceae</taxon>
        <taxon>Schaalia</taxon>
    </lineage>
</organism>
<dbReference type="Pfam" id="PF00300">
    <property type="entry name" value="His_Phos_1"/>
    <property type="match status" value="1"/>
</dbReference>
<dbReference type="GO" id="GO:0016791">
    <property type="term" value="F:phosphatase activity"/>
    <property type="evidence" value="ECO:0007669"/>
    <property type="project" value="TreeGrafter"/>
</dbReference>
<reference evidence="3" key="1">
    <citation type="submission" date="2019-11" db="EMBL/GenBank/DDBJ databases">
        <authorList>
            <person name="Feng L."/>
        </authorList>
    </citation>
    <scope>NUCLEOTIDE SEQUENCE</scope>
    <source>
        <strain evidence="3">AodontolyticusLFYP35</strain>
    </source>
</reference>
<accession>A0A6N2U3F7</accession>
<dbReference type="SMART" id="SM00855">
    <property type="entry name" value="PGAM"/>
    <property type="match status" value="1"/>
</dbReference>
<evidence type="ECO:0000313" key="3">
    <source>
        <dbReference type="EMBL" id="VYT11292.1"/>
    </source>
</evidence>
<dbReference type="InterPro" id="IPR050275">
    <property type="entry name" value="PGM_Phosphatase"/>
</dbReference>
<dbReference type="GO" id="GO:0005737">
    <property type="term" value="C:cytoplasm"/>
    <property type="evidence" value="ECO:0007669"/>
    <property type="project" value="TreeGrafter"/>
</dbReference>
<keyword evidence="3" id="KW-0378">Hydrolase</keyword>
<feature type="binding site" evidence="2">
    <location>
        <position position="96"/>
    </location>
    <ligand>
        <name>substrate</name>
    </ligand>
</feature>
<dbReference type="CDD" id="cd07067">
    <property type="entry name" value="HP_PGM_like"/>
    <property type="match status" value="1"/>
</dbReference>
<protein>
    <submittedName>
        <fullName evidence="3">Glucosyl-3-phosphoglycerate phosphatase</fullName>
        <ecNumber evidence="3">3.1.3.-</ecNumber>
    </submittedName>
</protein>
<dbReference type="Gene3D" id="3.40.50.1240">
    <property type="entry name" value="Phosphoglycerate mutase-like"/>
    <property type="match status" value="1"/>
</dbReference>
<dbReference type="EMBL" id="CACRSM010000003">
    <property type="protein sequence ID" value="VYT11292.1"/>
    <property type="molecule type" value="Genomic_DNA"/>
</dbReference>
<dbReference type="PANTHER" id="PTHR48100:SF62">
    <property type="entry name" value="GLUCOSYL-3-PHOSPHOGLYCERATE PHOSPHATASE"/>
    <property type="match status" value="1"/>
</dbReference>
<dbReference type="EC" id="3.1.3.-" evidence="3"/>
<evidence type="ECO:0000256" key="2">
    <source>
        <dbReference type="PIRSR" id="PIRSR613078-2"/>
    </source>
</evidence>
<sequence length="259" mass="27307">MSIDTSSVSAEAVAGYSQIAGARRIVFLRHGQTDYNVQHRFQGIIDIPLNSIGREQAVEGGQVLARRLAGGGRIGGLNADYVSATAVRIVSSPLERAFNTAQALAEELKTLGVEVGEIAVDKRLLERSYGVFEGLDFDQIAEQYPEWLLEWRQTGESAGAGVEPGGVVGDRVREAVLEHAAEVPEGGTLVAVSHGAAIARGVMSTIGLDPRHFDCIRGVDNVHWSELVLAGGGGSGASGAARWRLASHNVGARPEVFGA</sequence>
<feature type="binding site" evidence="2">
    <location>
        <begin position="29"/>
        <end position="36"/>
    </location>
    <ligand>
        <name>substrate</name>
    </ligand>
</feature>
<name>A0A6N2U3F7_9ACTO</name>
<proteinExistence type="predicted"/>
<feature type="active site" description="Tele-phosphohistidine intermediate" evidence="1">
    <location>
        <position position="30"/>
    </location>
</feature>
<dbReference type="AlphaFoldDB" id="A0A6N2U3F7"/>
<dbReference type="SUPFAM" id="SSF53254">
    <property type="entry name" value="Phosphoglycerate mutase-like"/>
    <property type="match status" value="1"/>
</dbReference>
<dbReference type="PANTHER" id="PTHR48100">
    <property type="entry name" value="BROAD-SPECIFICITY PHOSPHATASE YOR283W-RELATED"/>
    <property type="match status" value="1"/>
</dbReference>
<evidence type="ECO:0000256" key="1">
    <source>
        <dbReference type="PIRSR" id="PIRSR613078-1"/>
    </source>
</evidence>
<feature type="active site" description="Proton donor/acceptor" evidence="1">
    <location>
        <position position="126"/>
    </location>
</feature>
<dbReference type="InterPro" id="IPR029033">
    <property type="entry name" value="His_PPase_superfam"/>
</dbReference>
<dbReference type="InterPro" id="IPR013078">
    <property type="entry name" value="His_Pase_superF_clade-1"/>
</dbReference>